<evidence type="ECO:0000256" key="2">
    <source>
        <dbReference type="SAM" id="MobiDB-lite"/>
    </source>
</evidence>
<feature type="region of interest" description="Disordered" evidence="2">
    <location>
        <begin position="1"/>
        <end position="23"/>
    </location>
</feature>
<dbReference type="Proteomes" id="UP000724874">
    <property type="component" value="Unassembled WGS sequence"/>
</dbReference>
<accession>A0A9P5P294</accession>
<reference evidence="3" key="1">
    <citation type="submission" date="2020-11" db="EMBL/GenBank/DDBJ databases">
        <authorList>
            <consortium name="DOE Joint Genome Institute"/>
            <person name="Ahrendt S."/>
            <person name="Riley R."/>
            <person name="Andreopoulos W."/>
            <person name="LaButti K."/>
            <person name="Pangilinan J."/>
            <person name="Ruiz-duenas F.J."/>
            <person name="Barrasa J.M."/>
            <person name="Sanchez-Garcia M."/>
            <person name="Camarero S."/>
            <person name="Miyauchi S."/>
            <person name="Serrano A."/>
            <person name="Linde D."/>
            <person name="Babiker R."/>
            <person name="Drula E."/>
            <person name="Ayuso-Fernandez I."/>
            <person name="Pacheco R."/>
            <person name="Padilla G."/>
            <person name="Ferreira P."/>
            <person name="Barriuso J."/>
            <person name="Kellner H."/>
            <person name="Castanera R."/>
            <person name="Alfaro M."/>
            <person name="Ramirez L."/>
            <person name="Pisabarro A.G."/>
            <person name="Kuo A."/>
            <person name="Tritt A."/>
            <person name="Lipzen A."/>
            <person name="He G."/>
            <person name="Yan M."/>
            <person name="Ng V."/>
            <person name="Cullen D."/>
            <person name="Martin F."/>
            <person name="Rosso M.-N."/>
            <person name="Henrissat B."/>
            <person name="Hibbett D."/>
            <person name="Martinez A.T."/>
            <person name="Grigoriev I.V."/>
        </authorList>
    </citation>
    <scope>NUCLEOTIDE SEQUENCE</scope>
    <source>
        <strain evidence="3">AH 44721</strain>
    </source>
</reference>
<keyword evidence="4" id="KW-1185">Reference proteome</keyword>
<dbReference type="OrthoDB" id="2831072at2759"/>
<dbReference type="CDD" id="cd03443">
    <property type="entry name" value="PaaI_thioesterase"/>
    <property type="match status" value="1"/>
</dbReference>
<sequence length="195" mass="21165">MESAAGLCERSTSPHSPNNLISGVEGNASTEIKEIPVKWLAFFRNKGKGFAGSISGRLRVTEVSILPNVDDPEFIDGKVVCEIEVTEDMCNARGVLHEGCTFFLLDECSTVAMVVANAHNGFNDSPGVSQTINTFYHRSALPGAKLRIVSTSISSGLDKYVGKCEIRDIGHNHLVASGIQQMMPPSTPYQWMAKY</sequence>
<dbReference type="InterPro" id="IPR039298">
    <property type="entry name" value="ACOT13"/>
</dbReference>
<dbReference type="PANTHER" id="PTHR21660:SF1">
    <property type="entry name" value="ACYL-COENZYME A THIOESTERASE 13"/>
    <property type="match status" value="1"/>
</dbReference>
<dbReference type="SUPFAM" id="SSF54637">
    <property type="entry name" value="Thioesterase/thiol ester dehydrase-isomerase"/>
    <property type="match status" value="1"/>
</dbReference>
<dbReference type="AlphaFoldDB" id="A0A9P5P294"/>
<dbReference type="EMBL" id="JADNYJ010000001">
    <property type="protein sequence ID" value="KAF8914392.1"/>
    <property type="molecule type" value="Genomic_DNA"/>
</dbReference>
<proteinExistence type="predicted"/>
<gene>
    <name evidence="3" type="ORF">CPB84DRAFT_1759143</name>
</gene>
<evidence type="ECO:0000256" key="1">
    <source>
        <dbReference type="ARBA" id="ARBA00022801"/>
    </source>
</evidence>
<dbReference type="PANTHER" id="PTHR21660">
    <property type="entry name" value="THIOESTERASE SUPERFAMILY MEMBER-RELATED"/>
    <property type="match status" value="1"/>
</dbReference>
<comment type="caution">
    <text evidence="3">The sequence shown here is derived from an EMBL/GenBank/DDBJ whole genome shotgun (WGS) entry which is preliminary data.</text>
</comment>
<keyword evidence="1" id="KW-0378">Hydrolase</keyword>
<evidence type="ECO:0000313" key="3">
    <source>
        <dbReference type="EMBL" id="KAF8914392.1"/>
    </source>
</evidence>
<evidence type="ECO:0000313" key="4">
    <source>
        <dbReference type="Proteomes" id="UP000724874"/>
    </source>
</evidence>
<dbReference type="GO" id="GO:0047617">
    <property type="term" value="F:fatty acyl-CoA hydrolase activity"/>
    <property type="evidence" value="ECO:0007669"/>
    <property type="project" value="InterPro"/>
</dbReference>
<name>A0A9P5P294_GYMJU</name>
<dbReference type="Gene3D" id="3.10.129.10">
    <property type="entry name" value="Hotdog Thioesterase"/>
    <property type="match status" value="1"/>
</dbReference>
<dbReference type="InterPro" id="IPR029069">
    <property type="entry name" value="HotDog_dom_sf"/>
</dbReference>
<feature type="compositionally biased region" description="Polar residues" evidence="2">
    <location>
        <begin position="10"/>
        <end position="21"/>
    </location>
</feature>
<organism evidence="3 4">
    <name type="scientific">Gymnopilus junonius</name>
    <name type="common">Spectacular rustgill mushroom</name>
    <name type="synonym">Gymnopilus spectabilis subsp. junonius</name>
    <dbReference type="NCBI Taxonomy" id="109634"/>
    <lineage>
        <taxon>Eukaryota</taxon>
        <taxon>Fungi</taxon>
        <taxon>Dikarya</taxon>
        <taxon>Basidiomycota</taxon>
        <taxon>Agaricomycotina</taxon>
        <taxon>Agaricomycetes</taxon>
        <taxon>Agaricomycetidae</taxon>
        <taxon>Agaricales</taxon>
        <taxon>Agaricineae</taxon>
        <taxon>Hymenogastraceae</taxon>
        <taxon>Gymnopilus</taxon>
    </lineage>
</organism>
<protein>
    <submittedName>
        <fullName evidence="3">Uncharacterized protein</fullName>
    </submittedName>
</protein>